<dbReference type="InterPro" id="IPR051614">
    <property type="entry name" value="UPF0045_domain"/>
</dbReference>
<evidence type="ECO:0000313" key="4">
    <source>
        <dbReference type="Proteomes" id="UP000199545"/>
    </source>
</evidence>
<dbReference type="Pfam" id="PF01910">
    <property type="entry name" value="Thiamine_BP"/>
    <property type="match status" value="1"/>
</dbReference>
<dbReference type="Gene3D" id="3.30.70.930">
    <property type="match status" value="1"/>
</dbReference>
<evidence type="ECO:0000313" key="3">
    <source>
        <dbReference type="EMBL" id="SFJ86661.1"/>
    </source>
</evidence>
<reference evidence="3 4" key="1">
    <citation type="submission" date="2016-10" db="EMBL/GenBank/DDBJ databases">
        <authorList>
            <person name="de Groot N.N."/>
        </authorList>
    </citation>
    <scope>NUCLEOTIDE SEQUENCE [LARGE SCALE GENOMIC DNA]</scope>
    <source>
        <strain evidence="3 4">DSM 44778</strain>
    </source>
</reference>
<dbReference type="GO" id="GO:0005829">
    <property type="term" value="C:cytosol"/>
    <property type="evidence" value="ECO:0007669"/>
    <property type="project" value="TreeGrafter"/>
</dbReference>
<proteinExistence type="inferred from homology"/>
<name>A0A1I3UXR9_9BACL</name>
<protein>
    <submittedName>
        <fullName evidence="3">Uncharacterized protein, MTH1187 family</fullName>
    </submittedName>
</protein>
<dbReference type="STRING" id="46223.SAMN05421852_12819"/>
<dbReference type="Proteomes" id="UP000199545">
    <property type="component" value="Unassembled WGS sequence"/>
</dbReference>
<dbReference type="InterPro" id="IPR002767">
    <property type="entry name" value="Thiamine_BP"/>
</dbReference>
<dbReference type="PANTHER" id="PTHR33777">
    <property type="entry name" value="UPF0045 PROTEIN ECM15"/>
    <property type="match status" value="1"/>
</dbReference>
<dbReference type="RefSeq" id="WP_093231628.1">
    <property type="nucleotide sequence ID" value="NZ_FORR01000028.1"/>
</dbReference>
<dbReference type="PANTHER" id="PTHR33777:SF1">
    <property type="entry name" value="UPF0045 PROTEIN ECM15"/>
    <property type="match status" value="1"/>
</dbReference>
<organism evidence="3 4">
    <name type="scientific">Thermoflavimicrobium dichotomicum</name>
    <dbReference type="NCBI Taxonomy" id="46223"/>
    <lineage>
        <taxon>Bacteria</taxon>
        <taxon>Bacillati</taxon>
        <taxon>Bacillota</taxon>
        <taxon>Bacilli</taxon>
        <taxon>Bacillales</taxon>
        <taxon>Thermoactinomycetaceae</taxon>
        <taxon>Thermoflavimicrobium</taxon>
    </lineage>
</organism>
<gene>
    <name evidence="3" type="ORF">SAMN05421852_12819</name>
</gene>
<evidence type="ECO:0000259" key="2">
    <source>
        <dbReference type="Pfam" id="PF01910"/>
    </source>
</evidence>
<dbReference type="InterPro" id="IPR029756">
    <property type="entry name" value="MTH1187/YkoF-like"/>
</dbReference>
<keyword evidence="4" id="KW-1185">Reference proteome</keyword>
<dbReference type="EMBL" id="FORR01000028">
    <property type="protein sequence ID" value="SFJ86661.1"/>
    <property type="molecule type" value="Genomic_DNA"/>
</dbReference>
<dbReference type="AlphaFoldDB" id="A0A1I3UXR9"/>
<dbReference type="OrthoDB" id="2147383at2"/>
<dbReference type="SUPFAM" id="SSF89957">
    <property type="entry name" value="MTH1187/YkoF-like"/>
    <property type="match status" value="1"/>
</dbReference>
<accession>A0A1I3UXR9</accession>
<comment type="similarity">
    <text evidence="1">Belongs to the UPF0045 family.</text>
</comment>
<dbReference type="NCBIfam" id="TIGR00106">
    <property type="entry name" value="MTH1187 family thiamine-binding protein"/>
    <property type="match status" value="1"/>
</dbReference>
<evidence type="ECO:0000256" key="1">
    <source>
        <dbReference type="ARBA" id="ARBA00010272"/>
    </source>
</evidence>
<sequence>MPLLEISVIPVGTQSPSFSSSVTDAIRVIEEKGLNYQVTPTATIIEGEIDQLMDVAKSIHQNALTNGVNRVITQMSIDHRTDKDLNMNRQVEIVQSQKR</sequence>
<feature type="domain" description="Thiamine-binding protein" evidence="2">
    <location>
        <begin position="5"/>
        <end position="94"/>
    </location>
</feature>